<gene>
    <name evidence="12" type="ORF">VTJ49DRAFT_521</name>
</gene>
<evidence type="ECO:0000256" key="9">
    <source>
        <dbReference type="SAM" id="MobiDB-lite"/>
    </source>
</evidence>
<dbReference type="Pfam" id="PF01061">
    <property type="entry name" value="ABC2_membrane"/>
    <property type="match status" value="2"/>
</dbReference>
<comment type="subcellular location">
    <subcellularLocation>
        <location evidence="1">Membrane</location>
        <topology evidence="1">Multi-pass membrane protein</topology>
    </subcellularLocation>
</comment>
<feature type="compositionally biased region" description="Basic residues" evidence="9">
    <location>
        <begin position="44"/>
        <end position="56"/>
    </location>
</feature>
<feature type="transmembrane region" description="Helical" evidence="10">
    <location>
        <begin position="1267"/>
        <end position="1293"/>
    </location>
</feature>
<evidence type="ECO:0000256" key="10">
    <source>
        <dbReference type="SAM" id="Phobius"/>
    </source>
</evidence>
<dbReference type="Pfam" id="PF06422">
    <property type="entry name" value="PDR_CDR"/>
    <property type="match status" value="1"/>
</dbReference>
<feature type="transmembrane region" description="Helical" evidence="10">
    <location>
        <begin position="753"/>
        <end position="774"/>
    </location>
</feature>
<evidence type="ECO:0000256" key="8">
    <source>
        <dbReference type="ARBA" id="ARBA00023136"/>
    </source>
</evidence>
<dbReference type="Pfam" id="PF21666">
    <property type="entry name" value="DUF4246_N"/>
    <property type="match status" value="1"/>
</dbReference>
<dbReference type="Pfam" id="PF14510">
    <property type="entry name" value="ABC_trans_N"/>
    <property type="match status" value="1"/>
</dbReference>
<evidence type="ECO:0000256" key="3">
    <source>
        <dbReference type="ARBA" id="ARBA00022448"/>
    </source>
</evidence>
<dbReference type="InterPro" id="IPR049207">
    <property type="entry name" value="DUF4246_N"/>
</dbReference>
<dbReference type="InterPro" id="IPR027417">
    <property type="entry name" value="P-loop_NTPase"/>
</dbReference>
<dbReference type="InterPro" id="IPR029481">
    <property type="entry name" value="ABC_trans_N"/>
</dbReference>
<organism evidence="12 13">
    <name type="scientific">Humicola insolens</name>
    <name type="common">Soft-rot fungus</name>
    <dbReference type="NCBI Taxonomy" id="85995"/>
    <lineage>
        <taxon>Eukaryota</taxon>
        <taxon>Fungi</taxon>
        <taxon>Dikarya</taxon>
        <taxon>Ascomycota</taxon>
        <taxon>Pezizomycotina</taxon>
        <taxon>Sordariomycetes</taxon>
        <taxon>Sordariomycetidae</taxon>
        <taxon>Sordariales</taxon>
        <taxon>Chaetomiaceae</taxon>
        <taxon>Mycothermus</taxon>
    </lineage>
</organism>
<feature type="transmembrane region" description="Helical" evidence="10">
    <location>
        <begin position="1189"/>
        <end position="1212"/>
    </location>
</feature>
<comment type="caution">
    <text evidence="12">The sequence shown here is derived from an EMBL/GenBank/DDBJ whole genome shotgun (WGS) entry which is preliminary data.</text>
</comment>
<dbReference type="InterPro" id="IPR034003">
    <property type="entry name" value="ABCG_PDR_2"/>
</dbReference>
<dbReference type="Gene3D" id="3.40.50.300">
    <property type="entry name" value="P-loop containing nucleotide triphosphate hydrolases"/>
    <property type="match status" value="2"/>
</dbReference>
<feature type="transmembrane region" description="Helical" evidence="10">
    <location>
        <begin position="542"/>
        <end position="565"/>
    </location>
</feature>
<evidence type="ECO:0000313" key="12">
    <source>
        <dbReference type="EMBL" id="KAL1840395.1"/>
    </source>
</evidence>
<dbReference type="InterPro" id="IPR013525">
    <property type="entry name" value="ABC2_TM"/>
</dbReference>
<feature type="domain" description="ABC transporter" evidence="11">
    <location>
        <begin position="158"/>
        <end position="395"/>
    </location>
</feature>
<feature type="transmembrane region" description="Helical" evidence="10">
    <location>
        <begin position="1224"/>
        <end position="1247"/>
    </location>
</feature>
<dbReference type="Pfam" id="PF19055">
    <property type="entry name" value="ABC2_membrane_7"/>
    <property type="match status" value="1"/>
</dbReference>
<feature type="compositionally biased region" description="Low complexity" evidence="9">
    <location>
        <begin position="1"/>
        <end position="16"/>
    </location>
</feature>
<comment type="similarity">
    <text evidence="2">Belongs to the ABC transporter superfamily. ABCG family. PDR (TC 3.A.1.205) subfamily.</text>
</comment>
<dbReference type="PROSITE" id="PS50893">
    <property type="entry name" value="ABC_TRANSPORTER_2"/>
    <property type="match status" value="2"/>
</dbReference>
<dbReference type="InterPro" id="IPR049192">
    <property type="entry name" value="DUF4246_C"/>
</dbReference>
<feature type="compositionally biased region" description="Basic and acidic residues" evidence="9">
    <location>
        <begin position="799"/>
        <end position="809"/>
    </location>
</feature>
<evidence type="ECO:0000256" key="6">
    <source>
        <dbReference type="ARBA" id="ARBA00022840"/>
    </source>
</evidence>
<keyword evidence="13" id="KW-1185">Reference proteome</keyword>
<feature type="compositionally biased region" description="Polar residues" evidence="9">
    <location>
        <begin position="17"/>
        <end position="26"/>
    </location>
</feature>
<keyword evidence="6" id="KW-0067">ATP-binding</keyword>
<feature type="transmembrane region" description="Helical" evidence="10">
    <location>
        <begin position="1365"/>
        <end position="1384"/>
    </location>
</feature>
<dbReference type="SUPFAM" id="SSF52540">
    <property type="entry name" value="P-loop containing nucleoside triphosphate hydrolases"/>
    <property type="match status" value="2"/>
</dbReference>
<proteinExistence type="inferred from homology"/>
<dbReference type="InterPro" id="IPR010929">
    <property type="entry name" value="PDR_CDR_ABC"/>
</dbReference>
<dbReference type="Pfam" id="PF00005">
    <property type="entry name" value="ABC_tran"/>
    <property type="match status" value="2"/>
</dbReference>
<dbReference type="InterPro" id="IPR003593">
    <property type="entry name" value="AAA+_ATPase"/>
</dbReference>
<feature type="transmembrane region" description="Helical" evidence="10">
    <location>
        <begin position="1305"/>
        <end position="1326"/>
    </location>
</feature>
<evidence type="ECO:0000256" key="7">
    <source>
        <dbReference type="ARBA" id="ARBA00022989"/>
    </source>
</evidence>
<dbReference type="CDD" id="cd03232">
    <property type="entry name" value="ABCG_PDR_domain2"/>
    <property type="match status" value="1"/>
</dbReference>
<dbReference type="InterPro" id="IPR017871">
    <property type="entry name" value="ABC_transporter-like_CS"/>
</dbReference>
<evidence type="ECO:0000313" key="13">
    <source>
        <dbReference type="Proteomes" id="UP001583172"/>
    </source>
</evidence>
<evidence type="ECO:0000256" key="2">
    <source>
        <dbReference type="ARBA" id="ARBA00006012"/>
    </source>
</evidence>
<evidence type="ECO:0000256" key="5">
    <source>
        <dbReference type="ARBA" id="ARBA00022741"/>
    </source>
</evidence>
<dbReference type="PROSITE" id="PS00211">
    <property type="entry name" value="ABC_TRANSPORTER_1"/>
    <property type="match status" value="1"/>
</dbReference>
<feature type="transmembrane region" description="Helical" evidence="10">
    <location>
        <begin position="585"/>
        <end position="608"/>
    </location>
</feature>
<protein>
    <recommendedName>
        <fullName evidence="11">ABC transporter domain-containing protein</fullName>
    </recommendedName>
</protein>
<evidence type="ECO:0000256" key="1">
    <source>
        <dbReference type="ARBA" id="ARBA00004141"/>
    </source>
</evidence>
<sequence>MADQQQQQQQQQQQTQLNPVESTPSASEYDDSSETVGEHDPYRQRRSSLQHHHHHEPPHGRHSIEHVLQDQDQTELRRIATALSQHQHHQPDTLDAALNPESADFDVTKWVRNFMSQLNEQGHMASRLGVVWRDLDVYGSGEAVRVQETVTGVVAALGRVGGMVRKRERKKILHGFNGVLRSGELLVVLGRPGSGCSTFLKTVCGEMEGLVLGKRATVRYNGVGMGEMRREFKGEVVYNQETLEFAAAMRTPSNRISGMSRAEYHRYIARVVMAVFGLSHVYHTKVGSDYVRGVSGGERKRVSIAEMMVAGSPLCAWDNSTRGLDSASALRFVQALRVSSDVGTHAHAVAIYQASQAIYDIFDKATVLYEGRQIYFGPAHAAKAFFERQGWLCPPRQTTGDFLTSITNPSERVARPGMEHKVPRTPEEFERYWLASPEFAALQRDMALYEEEFAPGEKREASLAALRDRKRHRQAKGVRAGSPYMISIPAQIRHNTKRAYQRVWNDLAGTAVHLFTQLVLALIIGSIFYGNPDATAGFDGKGSILFMAILLNALTAISEIDNLYAQRPIVEKHASYAFYHPFTEAAAGVVADIPVKFVAATVFNLIVYFLSGLRREPGNFFLYFLVSYVATFTMTAVFRTLAAVTKTVSQAMALAGVIVLVLIVYTGYIIPVPQMHPWFGWLRWLNPIYYGFEMLVANEFHGREFPCSQIVPPYSPPRGDAWICASAGAVPGRSTVSGDAYIEAMYGYSFSHVWRNFGILMGFLVGFMVIYFAAVELNSSTTSTAEALVFQRGKVPAHLDPKRAGKKGDEEENLDSEAGARTEAVLQTKLETSHKSEENAPVGGMEPHKDIFTWKDVVYDIQVKEGQRRLLDHVCGWVKPGTLTALMGASGAGKTTLLDVLARRTTVGVVTGDMLVNGCQVGADFQRQTGYVQQQDLHLDTATVRESLRFSALLRRPPSVPIAEKYAFVEEVIKILGMEEYADAVVGVPGSGLNVEQRKMLTIGVELVAKPKLLLFLDEPTSGLDSQSAWSICVLLRRLADAGQAVLCTIHQPNAVLFQQFDRLLFLAKGGRTVYFGDIGKNSQTLLGYFEKNGARRCGDDENPAEYMLEIVAQGVNDKGRDWHEVWKESEENGEVLAEIERICAQAGDGRSEERVESEEGGEPGEFAMPFHTQVWAVTKRIFEQYWRMPGYVLAKLLLGVMSGLFIGFSFFKPDGSQAGMRNVVFAVFMVTTIFTTLVQQIQPLFITQRSLYEVRERPSKTYSWKAFLVANIVVEMPYQILTGILTFACFYYPVVGVQSSARQGLVLLFTIQLFMYASAFAHMTIAALPDAQAAAGIVILLTMMSTIFSGVLQTRQAMPGFWTFMYYVSPFTYWIAGIVATLLHGRAVTCSPTESLTFNPPPGMTCAEYLAPLAGKAEGVLQNPFATEGCQYSCSPRPKYWDGQLEAPWQFHTAISSPSVNISKSVQHRHFKTFSMATNHQYPGAGLPLRFIRFPEDPEVGIDTYRFGSCKGMVGALSELLQVREVFMMILMDRLTEKPNWHEKVFNDEIVAKWRQEAVNMPEEDIYNEIVGPERHVPKPVRTRFMTEKVFDYCIEELRCKAEYFKETGLTFTLNSSRASASFSDDVNTVVKSDTLVDEELRRGFIAAFEKLRAEQGDNPDWHPGTDDMVQDLVHPSLYPFVYGKSNFFQQEVVGVEDAIDKWSGKGKPIEPHPIETSYLPDDDVMFHMNRNEVPEDYWSQRYQWLPANLAFQEDGTVRFTSYINNLHPKKHADTYRLIEKLIDIAIPAWESVCSVRAIIDGTNEDQQRLDYPPPIDHGEEDQYFEPFDPETLAAIEAKDGPYEAQWGMDPEYLMDDEVEAEMEDEEAKMERKRQRIKWRELRDPILMETKEWRPMKFTILQRLREKFKDTGLQVIVKMASIELTPEKPTFPAGGWHIEGMMNEHIVATALYYIDSENITDSHLSFRMATNPEQEELQGQVGQDLYELYERLCGTRLGSNKTETVQVYGSVATSQGRFLAFPNVFQHRVSSFRLTDPTKPGHRRFIALWLIDPTQRIISTANVPPQRFDWWCEAAFGVGASANPGEFPPDMFRLLLEEGGAAEAVKPSEGLLRSLKAKLPAELRDMIRSAGPVPPEGLMTAEEAREHRERLMGERSGFTKVQEEVEWAGMYSFCEH</sequence>
<dbReference type="InterPro" id="IPR043926">
    <property type="entry name" value="ABCG_dom"/>
</dbReference>
<feature type="transmembrane region" description="Helical" evidence="10">
    <location>
        <begin position="1332"/>
        <end position="1353"/>
    </location>
</feature>
<accession>A0ABR3VF01</accession>
<name>A0ABR3VF01_HUMIN</name>
<keyword evidence="8 10" id="KW-0472">Membrane</keyword>
<dbReference type="Proteomes" id="UP001583172">
    <property type="component" value="Unassembled WGS sequence"/>
</dbReference>
<reference evidence="12 13" key="1">
    <citation type="journal article" date="2024" name="Commun. Biol.">
        <title>Comparative genomic analysis of thermophilic fungi reveals convergent evolutionary adaptations and gene losses.</title>
        <authorList>
            <person name="Steindorff A.S."/>
            <person name="Aguilar-Pontes M.V."/>
            <person name="Robinson A.J."/>
            <person name="Andreopoulos B."/>
            <person name="LaButti K."/>
            <person name="Kuo A."/>
            <person name="Mondo S."/>
            <person name="Riley R."/>
            <person name="Otillar R."/>
            <person name="Haridas S."/>
            <person name="Lipzen A."/>
            <person name="Grimwood J."/>
            <person name="Schmutz J."/>
            <person name="Clum A."/>
            <person name="Reid I.D."/>
            <person name="Moisan M.C."/>
            <person name="Butler G."/>
            <person name="Nguyen T.T.M."/>
            <person name="Dewar K."/>
            <person name="Conant G."/>
            <person name="Drula E."/>
            <person name="Henrissat B."/>
            <person name="Hansel C."/>
            <person name="Singer S."/>
            <person name="Hutchinson M.I."/>
            <person name="de Vries R.P."/>
            <person name="Natvig D.O."/>
            <person name="Powell A.J."/>
            <person name="Tsang A."/>
            <person name="Grigoriev I.V."/>
        </authorList>
    </citation>
    <scope>NUCLEOTIDE SEQUENCE [LARGE SCALE GENOMIC DNA]</scope>
    <source>
        <strain evidence="12 13">CBS 620.91</strain>
    </source>
</reference>
<dbReference type="InterPro" id="IPR003439">
    <property type="entry name" value="ABC_transporter-like_ATP-bd"/>
</dbReference>
<keyword evidence="4 10" id="KW-0812">Transmembrane</keyword>
<keyword evidence="7 10" id="KW-1133">Transmembrane helix</keyword>
<evidence type="ECO:0000259" key="11">
    <source>
        <dbReference type="PROSITE" id="PS50893"/>
    </source>
</evidence>
<feature type="transmembrane region" description="Helical" evidence="10">
    <location>
        <begin position="507"/>
        <end position="530"/>
    </location>
</feature>
<feature type="transmembrane region" description="Helical" evidence="10">
    <location>
        <begin position="648"/>
        <end position="670"/>
    </location>
</feature>
<feature type="region of interest" description="Disordered" evidence="9">
    <location>
        <begin position="799"/>
        <end position="820"/>
    </location>
</feature>
<dbReference type="SMART" id="SM00382">
    <property type="entry name" value="AAA"/>
    <property type="match status" value="2"/>
</dbReference>
<feature type="transmembrane region" description="Helical" evidence="10">
    <location>
        <begin position="620"/>
        <end position="642"/>
    </location>
</feature>
<dbReference type="EMBL" id="JAZGSY010000115">
    <property type="protein sequence ID" value="KAL1840395.1"/>
    <property type="molecule type" value="Genomic_DNA"/>
</dbReference>
<feature type="domain" description="ABC transporter" evidence="11">
    <location>
        <begin position="852"/>
        <end position="1095"/>
    </location>
</feature>
<keyword evidence="3" id="KW-0813">Transport</keyword>
<dbReference type="PANTHER" id="PTHR19241">
    <property type="entry name" value="ATP-BINDING CASSETTE TRANSPORTER"/>
    <property type="match status" value="1"/>
</dbReference>
<dbReference type="Pfam" id="PF14033">
    <property type="entry name" value="DUF4246"/>
    <property type="match status" value="1"/>
</dbReference>
<evidence type="ECO:0000256" key="4">
    <source>
        <dbReference type="ARBA" id="ARBA00022692"/>
    </source>
</evidence>
<keyword evidence="5" id="KW-0547">Nucleotide-binding</keyword>
<feature type="region of interest" description="Disordered" evidence="9">
    <location>
        <begin position="1"/>
        <end position="63"/>
    </location>
</feature>